<dbReference type="Pfam" id="PF03358">
    <property type="entry name" value="FMN_red"/>
    <property type="match status" value="1"/>
</dbReference>
<dbReference type="PANTHER" id="PTHR30543">
    <property type="entry name" value="CHROMATE REDUCTASE"/>
    <property type="match status" value="1"/>
</dbReference>
<name>A0A7T5EKT9_9BACL</name>
<evidence type="ECO:0000313" key="5">
    <source>
        <dbReference type="Proteomes" id="UP000595847"/>
    </source>
</evidence>
<evidence type="ECO:0000256" key="1">
    <source>
        <dbReference type="ARBA" id="ARBA00009428"/>
    </source>
</evidence>
<dbReference type="EMBL" id="CP073708">
    <property type="protein sequence ID" value="QUO41552.1"/>
    <property type="molecule type" value="Genomic_DNA"/>
</dbReference>
<organism evidence="3 5">
    <name type="scientific">Brevibacillus composti</name>
    <dbReference type="NCBI Taxonomy" id="2796470"/>
    <lineage>
        <taxon>Bacteria</taxon>
        <taxon>Bacillati</taxon>
        <taxon>Bacillota</taxon>
        <taxon>Bacilli</taxon>
        <taxon>Bacillales</taxon>
        <taxon>Paenibacillaceae</taxon>
        <taxon>Brevibacillus</taxon>
    </lineage>
</organism>
<dbReference type="GO" id="GO:0016491">
    <property type="term" value="F:oxidoreductase activity"/>
    <property type="evidence" value="ECO:0007669"/>
    <property type="project" value="InterPro"/>
</dbReference>
<evidence type="ECO:0000313" key="6">
    <source>
        <dbReference type="Proteomes" id="UP000677234"/>
    </source>
</evidence>
<sequence length="178" mass="19222">MNILLINGGARAGSRTRGLTEVFERELREKGISIRIFDVGVNLLPLFTGSKEQLEQPGVQKLMSLAQKADGFVICTPEYHNGMSGSLKNALDFLGGAYFRGKPAIIGAASGGGKGGINALNNLRTVLRGLYANTLPDQIVVDPDHFDGKMGLSDPAMQERIRQMTEELQRALLAHQTA</sequence>
<dbReference type="InterPro" id="IPR029039">
    <property type="entry name" value="Flavoprotein-like_sf"/>
</dbReference>
<evidence type="ECO:0000259" key="2">
    <source>
        <dbReference type="Pfam" id="PF03358"/>
    </source>
</evidence>
<reference evidence="4" key="2">
    <citation type="submission" date="2021-04" db="EMBL/GenBank/DDBJ databases">
        <title>Brevibacillus composti FJAT-54423, complete genome.</title>
        <authorList>
            <person name="Tang R."/>
        </authorList>
    </citation>
    <scope>NUCLEOTIDE SEQUENCE</scope>
    <source>
        <strain evidence="4">FJAT-54424</strain>
    </source>
</reference>
<evidence type="ECO:0000313" key="3">
    <source>
        <dbReference type="EMBL" id="QQE74470.1"/>
    </source>
</evidence>
<dbReference type="AlphaFoldDB" id="A0A7T5EKT9"/>
<keyword evidence="6" id="KW-1185">Reference proteome</keyword>
<accession>A0A7T5EKT9</accession>
<dbReference type="SUPFAM" id="SSF52218">
    <property type="entry name" value="Flavoproteins"/>
    <property type="match status" value="1"/>
</dbReference>
<comment type="similarity">
    <text evidence="1">Belongs to the azoreductase type 2 family.</text>
</comment>
<evidence type="ECO:0000313" key="4">
    <source>
        <dbReference type="EMBL" id="QUO41552.1"/>
    </source>
</evidence>
<feature type="domain" description="NADPH-dependent FMN reductase-like" evidence="2">
    <location>
        <begin position="1"/>
        <end position="142"/>
    </location>
</feature>
<dbReference type="GO" id="GO:0005829">
    <property type="term" value="C:cytosol"/>
    <property type="evidence" value="ECO:0007669"/>
    <property type="project" value="TreeGrafter"/>
</dbReference>
<reference evidence="3 5" key="1">
    <citation type="submission" date="2020-12" db="EMBL/GenBank/DDBJ databases">
        <title>strain FJAT-54423T represents a novel species of the genus Brevibacillus.</title>
        <authorList>
            <person name="Tang R."/>
        </authorList>
    </citation>
    <scope>NUCLEOTIDE SEQUENCE [LARGE SCALE GENOMIC DNA]</scope>
    <source>
        <strain evidence="3 5">FJAT-54423</strain>
    </source>
</reference>
<dbReference type="RefSeq" id="WP_198828049.1">
    <property type="nucleotide sequence ID" value="NZ_CP066308.1"/>
</dbReference>
<proteinExistence type="inferred from homology"/>
<protein>
    <submittedName>
        <fullName evidence="3">NAD(P)H-dependent oxidoreductase</fullName>
    </submittedName>
</protein>
<dbReference type="InterPro" id="IPR005025">
    <property type="entry name" value="FMN_Rdtase-like_dom"/>
</dbReference>
<dbReference type="GO" id="GO:0010181">
    <property type="term" value="F:FMN binding"/>
    <property type="evidence" value="ECO:0007669"/>
    <property type="project" value="TreeGrafter"/>
</dbReference>
<dbReference type="Proteomes" id="UP000677234">
    <property type="component" value="Chromosome"/>
</dbReference>
<dbReference type="KEGG" id="bcop:JD108_00045"/>
<dbReference type="Gene3D" id="3.40.50.360">
    <property type="match status" value="1"/>
</dbReference>
<dbReference type="InterPro" id="IPR050712">
    <property type="entry name" value="NAD(P)H-dep_reductase"/>
</dbReference>
<dbReference type="PANTHER" id="PTHR30543:SF21">
    <property type="entry name" value="NAD(P)H-DEPENDENT FMN REDUCTASE LOT6"/>
    <property type="match status" value="1"/>
</dbReference>
<dbReference type="Proteomes" id="UP000595847">
    <property type="component" value="Chromosome"/>
</dbReference>
<gene>
    <name evidence="3" type="ORF">JD108_00045</name>
    <name evidence="4" type="ORF">KDJ56_00045</name>
</gene>
<dbReference type="EMBL" id="CP066308">
    <property type="protein sequence ID" value="QQE74470.1"/>
    <property type="molecule type" value="Genomic_DNA"/>
</dbReference>